<reference evidence="2" key="1">
    <citation type="journal article" date="2016" name="Nat. Biotechnol.">
        <title>Sequencing wild and cultivated cassava and related species reveals extensive interspecific hybridization and genetic diversity.</title>
        <authorList>
            <person name="Bredeson J.V."/>
            <person name="Lyons J.B."/>
            <person name="Prochnik S.E."/>
            <person name="Wu G.A."/>
            <person name="Ha C.M."/>
            <person name="Edsinger-Gonzales E."/>
            <person name="Grimwood J."/>
            <person name="Schmutz J."/>
            <person name="Rabbi I.Y."/>
            <person name="Egesi C."/>
            <person name="Nauluvula P."/>
            <person name="Lebot V."/>
            <person name="Ndunguru J."/>
            <person name="Mkamilo G."/>
            <person name="Bart R.S."/>
            <person name="Setter T.L."/>
            <person name="Gleadow R.M."/>
            <person name="Kulakow P."/>
            <person name="Ferguson M.E."/>
            <person name="Rounsley S."/>
            <person name="Rokhsar D.S."/>
        </authorList>
    </citation>
    <scope>NUCLEOTIDE SEQUENCE [LARGE SCALE GENOMIC DNA]</scope>
    <source>
        <strain evidence="2">cv. AM560-2</strain>
    </source>
</reference>
<accession>A0ACB7HY72</accession>
<protein>
    <submittedName>
        <fullName evidence="1">Uncharacterized protein</fullName>
    </submittedName>
</protein>
<organism evidence="1 2">
    <name type="scientific">Manihot esculenta</name>
    <name type="common">Cassava</name>
    <name type="synonym">Jatropha manihot</name>
    <dbReference type="NCBI Taxonomy" id="3983"/>
    <lineage>
        <taxon>Eukaryota</taxon>
        <taxon>Viridiplantae</taxon>
        <taxon>Streptophyta</taxon>
        <taxon>Embryophyta</taxon>
        <taxon>Tracheophyta</taxon>
        <taxon>Spermatophyta</taxon>
        <taxon>Magnoliopsida</taxon>
        <taxon>eudicotyledons</taxon>
        <taxon>Gunneridae</taxon>
        <taxon>Pentapetalae</taxon>
        <taxon>rosids</taxon>
        <taxon>fabids</taxon>
        <taxon>Malpighiales</taxon>
        <taxon>Euphorbiaceae</taxon>
        <taxon>Crotonoideae</taxon>
        <taxon>Manihoteae</taxon>
        <taxon>Manihot</taxon>
    </lineage>
</organism>
<name>A0ACB7HY72_MANES</name>
<keyword evidence="2" id="KW-1185">Reference proteome</keyword>
<comment type="caution">
    <text evidence="1">The sequence shown here is derived from an EMBL/GenBank/DDBJ whole genome shotgun (WGS) entry which is preliminary data.</text>
</comment>
<dbReference type="EMBL" id="CM004389">
    <property type="protein sequence ID" value="KAG8656924.1"/>
    <property type="molecule type" value="Genomic_DNA"/>
</dbReference>
<dbReference type="Proteomes" id="UP000091857">
    <property type="component" value="Chromosome 3"/>
</dbReference>
<sequence length="56" mass="6550">MQTNSGSKIELYAYFSGRQLCNKIRREKRDIEDNFDRGFASFRQPLNDGVAGCFIW</sequence>
<proteinExistence type="predicted"/>
<evidence type="ECO:0000313" key="1">
    <source>
        <dbReference type="EMBL" id="KAG8656924.1"/>
    </source>
</evidence>
<gene>
    <name evidence="1" type="ORF">MANES_03G022501v8</name>
</gene>
<evidence type="ECO:0000313" key="2">
    <source>
        <dbReference type="Proteomes" id="UP000091857"/>
    </source>
</evidence>